<dbReference type="Proteomes" id="UP001519460">
    <property type="component" value="Unassembled WGS sequence"/>
</dbReference>
<sequence>MERQTLRVLSPSSSPARASRDQNVPPLKGPYCLPAAQNSKMATRQHRNWWRQRKLLTQQGQLLSGSQHSPRVVTPCNKGALLRMSYSLRRGIIKAVLFAYYFQGTPAYDPSVNGSVSTLF</sequence>
<dbReference type="AlphaFoldDB" id="A0ABD0K1M4"/>
<gene>
    <name evidence="2" type="ORF">BaRGS_00027704</name>
</gene>
<evidence type="ECO:0000313" key="3">
    <source>
        <dbReference type="Proteomes" id="UP001519460"/>
    </source>
</evidence>
<name>A0ABD0K1M4_9CAEN</name>
<evidence type="ECO:0000256" key="1">
    <source>
        <dbReference type="SAM" id="MobiDB-lite"/>
    </source>
</evidence>
<reference evidence="2 3" key="1">
    <citation type="journal article" date="2023" name="Sci. Data">
        <title>Genome assembly of the Korean intertidal mud-creeper Batillaria attramentaria.</title>
        <authorList>
            <person name="Patra A.K."/>
            <person name="Ho P.T."/>
            <person name="Jun S."/>
            <person name="Lee S.J."/>
            <person name="Kim Y."/>
            <person name="Won Y.J."/>
        </authorList>
    </citation>
    <scope>NUCLEOTIDE SEQUENCE [LARGE SCALE GENOMIC DNA]</scope>
    <source>
        <strain evidence="2">Wonlab-2016</strain>
    </source>
</reference>
<accession>A0ABD0K1M4</accession>
<proteinExistence type="predicted"/>
<feature type="region of interest" description="Disordered" evidence="1">
    <location>
        <begin position="1"/>
        <end position="30"/>
    </location>
</feature>
<comment type="caution">
    <text evidence="2">The sequence shown here is derived from an EMBL/GenBank/DDBJ whole genome shotgun (WGS) entry which is preliminary data.</text>
</comment>
<evidence type="ECO:0000313" key="2">
    <source>
        <dbReference type="EMBL" id="KAK7481068.1"/>
    </source>
</evidence>
<keyword evidence="3" id="KW-1185">Reference proteome</keyword>
<organism evidence="2 3">
    <name type="scientific">Batillaria attramentaria</name>
    <dbReference type="NCBI Taxonomy" id="370345"/>
    <lineage>
        <taxon>Eukaryota</taxon>
        <taxon>Metazoa</taxon>
        <taxon>Spiralia</taxon>
        <taxon>Lophotrochozoa</taxon>
        <taxon>Mollusca</taxon>
        <taxon>Gastropoda</taxon>
        <taxon>Caenogastropoda</taxon>
        <taxon>Sorbeoconcha</taxon>
        <taxon>Cerithioidea</taxon>
        <taxon>Batillariidae</taxon>
        <taxon>Batillaria</taxon>
    </lineage>
</organism>
<dbReference type="EMBL" id="JACVVK020000268">
    <property type="protein sequence ID" value="KAK7481068.1"/>
    <property type="molecule type" value="Genomic_DNA"/>
</dbReference>
<protein>
    <submittedName>
        <fullName evidence="2">Uncharacterized protein</fullName>
    </submittedName>
</protein>